<dbReference type="AlphaFoldDB" id="A0AAV7H451"/>
<evidence type="ECO:0000256" key="2">
    <source>
        <dbReference type="ARBA" id="ARBA00023136"/>
    </source>
</evidence>
<dbReference type="Proteomes" id="UP000775213">
    <property type="component" value="Unassembled WGS sequence"/>
</dbReference>
<reference evidence="5 6" key="1">
    <citation type="journal article" date="2021" name="Hortic Res">
        <title>Chromosome-scale assembly of the Dendrobium chrysotoxum genome enhances the understanding of orchid evolution.</title>
        <authorList>
            <person name="Zhang Y."/>
            <person name="Zhang G.Q."/>
            <person name="Zhang D."/>
            <person name="Liu X.D."/>
            <person name="Xu X.Y."/>
            <person name="Sun W.H."/>
            <person name="Yu X."/>
            <person name="Zhu X."/>
            <person name="Wang Z.W."/>
            <person name="Zhao X."/>
            <person name="Zhong W.Y."/>
            <person name="Chen H."/>
            <person name="Yin W.L."/>
            <person name="Huang T."/>
            <person name="Niu S.C."/>
            <person name="Liu Z.J."/>
        </authorList>
    </citation>
    <scope>NUCLEOTIDE SEQUENCE [LARGE SCALE GENOMIC DNA]</scope>
    <source>
        <strain evidence="5">Lindl</strain>
    </source>
</reference>
<dbReference type="EMBL" id="JAGFBR010000009">
    <property type="protein sequence ID" value="KAH0462290.1"/>
    <property type="molecule type" value="Genomic_DNA"/>
</dbReference>
<sequence>MLHKFKTSDSFPPPPASLPLSKTLLFNPSSSPPFPILQITMHRSSPPSDSDQHADRRRPPTPPPSRPDQAQTLLHPGNLPPHSSKSLATQHDLINNYSRDRPRLKPPPLKRTSPLAWFAAICCALLWTMIILGGLAVLIIYLLFRPRNPHLDIPQATLNAAYLDIDIDSNTTLLNADLTLLANFSNPNHKVDVVFTLLDLDLYFGATLVAAAALNPFAERRGESALRSVHMVASQVALPEKEAEEWRRQEEEGAAGSGGGGNGLMMEVRGTMRTRSELGGLLRFSYWLHCRCGLVMGAPPGGALKNVSCRTKR</sequence>
<dbReference type="PANTHER" id="PTHR31234">
    <property type="entry name" value="LATE EMBRYOGENESIS ABUNDANT (LEA) HYDROXYPROLINE-RICH GLYCOPROTEIN FAMILY"/>
    <property type="match status" value="1"/>
</dbReference>
<gene>
    <name evidence="5" type="ORF">IEQ34_009865</name>
</gene>
<organism evidence="5 6">
    <name type="scientific">Dendrobium chrysotoxum</name>
    <name type="common">Orchid</name>
    <dbReference type="NCBI Taxonomy" id="161865"/>
    <lineage>
        <taxon>Eukaryota</taxon>
        <taxon>Viridiplantae</taxon>
        <taxon>Streptophyta</taxon>
        <taxon>Embryophyta</taxon>
        <taxon>Tracheophyta</taxon>
        <taxon>Spermatophyta</taxon>
        <taxon>Magnoliopsida</taxon>
        <taxon>Liliopsida</taxon>
        <taxon>Asparagales</taxon>
        <taxon>Orchidaceae</taxon>
        <taxon>Epidendroideae</taxon>
        <taxon>Malaxideae</taxon>
        <taxon>Dendrobiinae</taxon>
        <taxon>Dendrobium</taxon>
    </lineage>
</organism>
<proteinExistence type="predicted"/>
<feature type="region of interest" description="Disordered" evidence="3">
    <location>
        <begin position="1"/>
        <end position="86"/>
    </location>
</feature>
<evidence type="ECO:0000313" key="6">
    <source>
        <dbReference type="Proteomes" id="UP000775213"/>
    </source>
</evidence>
<feature type="compositionally biased region" description="Low complexity" evidence="3">
    <location>
        <begin position="18"/>
        <end position="29"/>
    </location>
</feature>
<evidence type="ECO:0000313" key="5">
    <source>
        <dbReference type="EMBL" id="KAH0462290.1"/>
    </source>
</evidence>
<evidence type="ECO:0000256" key="3">
    <source>
        <dbReference type="SAM" id="MobiDB-lite"/>
    </source>
</evidence>
<evidence type="ECO:0000256" key="4">
    <source>
        <dbReference type="SAM" id="Phobius"/>
    </source>
</evidence>
<dbReference type="PANTHER" id="PTHR31234:SF42">
    <property type="entry name" value="LATE EMBRYOGENESIS ABUNDANT (LEA) HYDROXYPROLINE-RICH GLYCOPROTEIN FAMILY"/>
    <property type="match status" value="1"/>
</dbReference>
<keyword evidence="4" id="KW-1133">Transmembrane helix</keyword>
<comment type="caution">
    <text evidence="5">The sequence shown here is derived from an EMBL/GenBank/DDBJ whole genome shotgun (WGS) entry which is preliminary data.</text>
</comment>
<dbReference type="GO" id="GO:0005886">
    <property type="term" value="C:plasma membrane"/>
    <property type="evidence" value="ECO:0007669"/>
    <property type="project" value="TreeGrafter"/>
</dbReference>
<name>A0AAV7H451_DENCH</name>
<dbReference type="InterPro" id="IPR044839">
    <property type="entry name" value="NDR1-like"/>
</dbReference>
<feature type="compositionally biased region" description="Basic and acidic residues" evidence="3">
    <location>
        <begin position="241"/>
        <end position="251"/>
    </location>
</feature>
<accession>A0AAV7H451</accession>
<evidence type="ECO:0008006" key="7">
    <source>
        <dbReference type="Google" id="ProtNLM"/>
    </source>
</evidence>
<feature type="region of interest" description="Disordered" evidence="3">
    <location>
        <begin position="241"/>
        <end position="266"/>
    </location>
</feature>
<comment type="subcellular location">
    <subcellularLocation>
        <location evidence="1">Membrane</location>
    </subcellularLocation>
</comment>
<keyword evidence="2 4" id="KW-0472">Membrane</keyword>
<protein>
    <recommendedName>
        <fullName evidence="7">Late embryogenesis abundant protein LEA-2 subgroup domain-containing protein</fullName>
    </recommendedName>
</protein>
<keyword evidence="6" id="KW-1185">Reference proteome</keyword>
<dbReference type="GO" id="GO:0098542">
    <property type="term" value="P:defense response to other organism"/>
    <property type="evidence" value="ECO:0007669"/>
    <property type="project" value="InterPro"/>
</dbReference>
<keyword evidence="4" id="KW-0812">Transmembrane</keyword>
<feature type="transmembrane region" description="Helical" evidence="4">
    <location>
        <begin position="115"/>
        <end position="144"/>
    </location>
</feature>
<evidence type="ECO:0000256" key="1">
    <source>
        <dbReference type="ARBA" id="ARBA00004370"/>
    </source>
</evidence>